<gene>
    <name evidence="6" type="ORF">SAMN02745723_10395</name>
</gene>
<evidence type="ECO:0000256" key="2">
    <source>
        <dbReference type="ARBA" id="ARBA00016314"/>
    </source>
</evidence>
<dbReference type="NCBIfam" id="NF002383">
    <property type="entry name" value="PRK01392.1"/>
    <property type="match status" value="1"/>
</dbReference>
<dbReference type="GO" id="GO:0051191">
    <property type="term" value="P:prosthetic group biosynthetic process"/>
    <property type="evidence" value="ECO:0007669"/>
    <property type="project" value="InterPro"/>
</dbReference>
<comment type="caution">
    <text evidence="6">The sequence shown here is derived from an EMBL/GenBank/DDBJ whole genome shotgun (WGS) entry which is preliminary data.</text>
</comment>
<dbReference type="NCBIfam" id="TIGR03124">
    <property type="entry name" value="citrate_citX"/>
    <property type="match status" value="1"/>
</dbReference>
<evidence type="ECO:0000256" key="1">
    <source>
        <dbReference type="ARBA" id="ARBA00012524"/>
    </source>
</evidence>
<evidence type="ECO:0000256" key="5">
    <source>
        <dbReference type="ARBA" id="ARBA00048574"/>
    </source>
</evidence>
<dbReference type="Pfam" id="PF03802">
    <property type="entry name" value="CitX"/>
    <property type="match status" value="1"/>
</dbReference>
<name>A0AAJ5BGQ5_9GAMM</name>
<dbReference type="Proteomes" id="UP000226420">
    <property type="component" value="Unassembled WGS sequence"/>
</dbReference>
<dbReference type="EMBL" id="FOLW01000003">
    <property type="protein sequence ID" value="SFC60694.1"/>
    <property type="molecule type" value="Genomic_DNA"/>
</dbReference>
<evidence type="ECO:0000256" key="4">
    <source>
        <dbReference type="ARBA" id="ARBA00022695"/>
    </source>
</evidence>
<dbReference type="AlphaFoldDB" id="A0AAJ5BGQ5"/>
<accession>A0AAJ5BGQ5</accession>
<proteinExistence type="predicted"/>
<sequence>MNILPEQATNHKVSLAEILQSRESRQKRQQNWLASYQTTIVSLTMVVPGEVKDSTIARRAFNLAWQALEALCRVRGWQVIDREVFCLPTGPEGLLALNQPADVVKQACVECEQHSPIGRLWDIDVISERGIISRQAIGMAPRQCFVCQRDARICARERAHSIPALHDAMEALFHDAEIN</sequence>
<evidence type="ECO:0000313" key="6">
    <source>
        <dbReference type="EMBL" id="SFC60694.1"/>
    </source>
</evidence>
<dbReference type="RefSeq" id="WP_074821622.1">
    <property type="nucleotide sequence ID" value="NZ_FOLW01000003.1"/>
</dbReference>
<organism evidence="6 7">
    <name type="scientific">Pragia fontium DSM 5563 = ATCC 49100</name>
    <dbReference type="NCBI Taxonomy" id="1122977"/>
    <lineage>
        <taxon>Bacteria</taxon>
        <taxon>Pseudomonadati</taxon>
        <taxon>Pseudomonadota</taxon>
        <taxon>Gammaproteobacteria</taxon>
        <taxon>Enterobacterales</taxon>
        <taxon>Budviciaceae</taxon>
        <taxon>Pragia</taxon>
    </lineage>
</organism>
<dbReference type="InterPro" id="IPR005551">
    <property type="entry name" value="CitX"/>
</dbReference>
<evidence type="ECO:0000313" key="7">
    <source>
        <dbReference type="Proteomes" id="UP000226420"/>
    </source>
</evidence>
<comment type="catalytic activity">
    <reaction evidence="5">
        <text>apo-[citrate lyase ACP] + 2'-(5''-triphospho-alpha-D-ribosyl)-3'-dephospho-CoA = holo-[citrate lyase ACP] + diphosphate</text>
        <dbReference type="Rhea" id="RHEA:16333"/>
        <dbReference type="Rhea" id="RHEA-COMP:10157"/>
        <dbReference type="Rhea" id="RHEA-COMP:10158"/>
        <dbReference type="ChEBI" id="CHEBI:29999"/>
        <dbReference type="ChEBI" id="CHEBI:33019"/>
        <dbReference type="ChEBI" id="CHEBI:61378"/>
        <dbReference type="ChEBI" id="CHEBI:82683"/>
        <dbReference type="EC" id="2.7.7.61"/>
    </reaction>
</comment>
<dbReference type="GO" id="GO:0050519">
    <property type="term" value="F:holo-citrate lyase synthase activity"/>
    <property type="evidence" value="ECO:0007669"/>
    <property type="project" value="UniProtKB-EC"/>
</dbReference>
<keyword evidence="3" id="KW-0808">Transferase</keyword>
<keyword evidence="4" id="KW-0548">Nucleotidyltransferase</keyword>
<protein>
    <recommendedName>
        <fullName evidence="2">Apo-citrate lyase phosphoribosyl-dephospho-CoA transferase</fullName>
        <ecNumber evidence="1">2.7.7.61</ecNumber>
    </recommendedName>
</protein>
<evidence type="ECO:0000256" key="3">
    <source>
        <dbReference type="ARBA" id="ARBA00022679"/>
    </source>
</evidence>
<reference evidence="6 7" key="1">
    <citation type="submission" date="2016-10" db="EMBL/GenBank/DDBJ databases">
        <authorList>
            <person name="Varghese N."/>
            <person name="Submissions S."/>
        </authorList>
    </citation>
    <scope>NUCLEOTIDE SEQUENCE [LARGE SCALE GENOMIC DNA]</scope>
    <source>
        <strain evidence="6 7">DSM 5563</strain>
    </source>
</reference>
<dbReference type="EC" id="2.7.7.61" evidence="1"/>